<evidence type="ECO:0000256" key="1">
    <source>
        <dbReference type="SAM" id="Phobius"/>
    </source>
</evidence>
<protein>
    <submittedName>
        <fullName evidence="3">DUF1206 domain-containing protein</fullName>
    </submittedName>
</protein>
<feature type="domain" description="DUF1206" evidence="2">
    <location>
        <begin position="99"/>
        <end position="167"/>
    </location>
</feature>
<keyword evidence="4" id="KW-1185">Reference proteome</keyword>
<feature type="domain" description="DUF1206" evidence="2">
    <location>
        <begin position="13"/>
        <end position="79"/>
    </location>
</feature>
<dbReference type="Proteomes" id="UP000265614">
    <property type="component" value="Unassembled WGS sequence"/>
</dbReference>
<dbReference type="InterPro" id="IPR009597">
    <property type="entry name" value="DUF1206"/>
</dbReference>
<keyword evidence="1" id="KW-0472">Membrane</keyword>
<feature type="transmembrane region" description="Helical" evidence="1">
    <location>
        <begin position="51"/>
        <end position="73"/>
    </location>
</feature>
<sequence>MRRGEAGDAVEALGKAVVYGVLAWTAARFATGGGSDSGRQSAEATATLLDAPFGRVLVVLVGLGVLAVGAYHVHKGLTRGFRDDLVGRVGRLVERLGVAGYVAKGVVLGVVGVLFGVAGVRGAPGEATGLDGALQALREQPYGTALLLVVAAGLVAYGAYSLARARYARL</sequence>
<dbReference type="EMBL" id="QZEZ01000010">
    <property type="protein sequence ID" value="RJK93158.1"/>
    <property type="molecule type" value="Genomic_DNA"/>
</dbReference>
<organism evidence="3 4">
    <name type="scientific">Vallicoccus soli</name>
    <dbReference type="NCBI Taxonomy" id="2339232"/>
    <lineage>
        <taxon>Bacteria</taxon>
        <taxon>Bacillati</taxon>
        <taxon>Actinomycetota</taxon>
        <taxon>Actinomycetes</taxon>
        <taxon>Motilibacterales</taxon>
        <taxon>Vallicoccaceae</taxon>
        <taxon>Vallicoccus</taxon>
    </lineage>
</organism>
<gene>
    <name evidence="3" type="ORF">D5H78_17255</name>
</gene>
<name>A0A3A3YVS2_9ACTN</name>
<feature type="transmembrane region" description="Helical" evidence="1">
    <location>
        <begin position="101"/>
        <end position="122"/>
    </location>
</feature>
<dbReference type="Pfam" id="PF06724">
    <property type="entry name" value="DUF1206"/>
    <property type="match status" value="2"/>
</dbReference>
<dbReference type="OrthoDB" id="4552598at2"/>
<dbReference type="AlphaFoldDB" id="A0A3A3YVS2"/>
<feature type="transmembrane region" description="Helical" evidence="1">
    <location>
        <begin position="142"/>
        <end position="163"/>
    </location>
</feature>
<dbReference type="RefSeq" id="WP_119951750.1">
    <property type="nucleotide sequence ID" value="NZ_QZEZ01000010.1"/>
</dbReference>
<accession>A0A3A3YVS2</accession>
<evidence type="ECO:0000313" key="3">
    <source>
        <dbReference type="EMBL" id="RJK93158.1"/>
    </source>
</evidence>
<feature type="transmembrane region" description="Helical" evidence="1">
    <location>
        <begin position="12"/>
        <end position="31"/>
    </location>
</feature>
<keyword evidence="1" id="KW-0812">Transmembrane</keyword>
<reference evidence="3 4" key="1">
    <citation type="submission" date="2018-09" db="EMBL/GenBank/DDBJ databases">
        <title>YIM 75000 draft genome.</title>
        <authorList>
            <person name="Tang S."/>
            <person name="Feng Y."/>
        </authorList>
    </citation>
    <scope>NUCLEOTIDE SEQUENCE [LARGE SCALE GENOMIC DNA]</scope>
    <source>
        <strain evidence="3 4">YIM 75000</strain>
    </source>
</reference>
<keyword evidence="1" id="KW-1133">Transmembrane helix</keyword>
<proteinExistence type="predicted"/>
<evidence type="ECO:0000259" key="2">
    <source>
        <dbReference type="Pfam" id="PF06724"/>
    </source>
</evidence>
<comment type="caution">
    <text evidence="3">The sequence shown here is derived from an EMBL/GenBank/DDBJ whole genome shotgun (WGS) entry which is preliminary data.</text>
</comment>
<evidence type="ECO:0000313" key="4">
    <source>
        <dbReference type="Proteomes" id="UP000265614"/>
    </source>
</evidence>